<keyword evidence="3" id="KW-0645">Protease</keyword>
<keyword evidence="26" id="KW-1133">Transmembrane helix</keyword>
<evidence type="ECO:0000256" key="12">
    <source>
        <dbReference type="ARBA" id="ARBA00047874"/>
    </source>
</evidence>
<comment type="catalytic activity">
    <reaction evidence="17">
        <text>an N-acyl-L-amino acid + H2O = an L-alpha-amino acid + a carboxylate</text>
        <dbReference type="Rhea" id="RHEA:15565"/>
        <dbReference type="ChEBI" id="CHEBI:15377"/>
        <dbReference type="ChEBI" id="CHEBI:29067"/>
        <dbReference type="ChEBI" id="CHEBI:59869"/>
        <dbReference type="ChEBI" id="CHEBI:59874"/>
        <dbReference type="EC" id="3.5.1.14"/>
    </reaction>
    <physiologicalReaction direction="left-to-right" evidence="17">
        <dbReference type="Rhea" id="RHEA:15566"/>
    </physiologicalReaction>
    <physiologicalReaction direction="right-to-left" evidence="17">
        <dbReference type="Rhea" id="RHEA:15567"/>
    </physiologicalReaction>
</comment>
<evidence type="ECO:0000256" key="19">
    <source>
        <dbReference type="ARBA" id="ARBA00048729"/>
    </source>
</evidence>
<evidence type="ECO:0000256" key="20">
    <source>
        <dbReference type="ARBA" id="ARBA00048822"/>
    </source>
</evidence>
<dbReference type="GO" id="GO:0006520">
    <property type="term" value="P:amino acid metabolic process"/>
    <property type="evidence" value="ECO:0007669"/>
    <property type="project" value="TreeGrafter"/>
</dbReference>
<comment type="function">
    <text evidence="7">Secreted enzyme that regulates the endogenous N-fatty acyl amino acid (NAAs) tissue and circulating levels by functioning as a bidirectional NAA synthase/hydrolase. It condenses free fatty acids and free amino acids to generate NAAs and bidirectionally catalyzes the reverse hydrolysis reaction. Some of these NAAs stimulate oxidative metabolism via mitochondrial uncoupling, increasing energy expenditure in a UPC1-independent manner. Thereby, this secreted protein may indirectly regulate whole body energy expenditure. PM20D1 circulates in tight association with both low- and high-density (LDL and HDL,respectively) lipoprotein particles.</text>
</comment>
<evidence type="ECO:0000256" key="1">
    <source>
        <dbReference type="ARBA" id="ARBA00004872"/>
    </source>
</evidence>
<dbReference type="InterPro" id="IPR047177">
    <property type="entry name" value="Pept_M20A"/>
</dbReference>
<evidence type="ECO:0000256" key="21">
    <source>
        <dbReference type="ARBA" id="ARBA00048827"/>
    </source>
</evidence>
<comment type="catalytic activity">
    <reaction evidence="21">
        <text>N-(9Z-octadecenoyl)-L-leucine + H2O = L-leucine + (9Z)-octadecenoate</text>
        <dbReference type="Rhea" id="RHEA:51360"/>
        <dbReference type="ChEBI" id="CHEBI:15377"/>
        <dbReference type="ChEBI" id="CHEBI:30823"/>
        <dbReference type="ChEBI" id="CHEBI:57427"/>
        <dbReference type="ChEBI" id="CHEBI:134035"/>
    </reaction>
    <physiologicalReaction direction="left-to-right" evidence="21">
        <dbReference type="Rhea" id="RHEA:51361"/>
    </physiologicalReaction>
    <physiologicalReaction direction="right-to-left" evidence="21">
        <dbReference type="Rhea" id="RHEA:51362"/>
    </physiologicalReaction>
</comment>
<comment type="catalytic activity">
    <reaction evidence="13">
        <text>N-hexadecanoyl-L-phenylalanine + H2O = hexadecanoate + L-phenylalanine</text>
        <dbReference type="Rhea" id="RHEA:64124"/>
        <dbReference type="ChEBI" id="CHEBI:7896"/>
        <dbReference type="ChEBI" id="CHEBI:15377"/>
        <dbReference type="ChEBI" id="CHEBI:58095"/>
        <dbReference type="ChEBI" id="CHEBI:149699"/>
    </reaction>
    <physiologicalReaction direction="left-to-right" evidence="13">
        <dbReference type="Rhea" id="RHEA:64125"/>
    </physiologicalReaction>
</comment>
<comment type="similarity">
    <text evidence="2">Belongs to the peptidase M20A family.</text>
</comment>
<accession>A0A1B6DL87</accession>
<evidence type="ECO:0000256" key="6">
    <source>
        <dbReference type="ARBA" id="ARBA00022833"/>
    </source>
</evidence>
<dbReference type="GO" id="GO:0043605">
    <property type="term" value="P:amide catabolic process"/>
    <property type="evidence" value="ECO:0007669"/>
    <property type="project" value="TreeGrafter"/>
</dbReference>
<dbReference type="InterPro" id="IPR002933">
    <property type="entry name" value="Peptidase_M20"/>
</dbReference>
<comment type="catalytic activity">
    <reaction evidence="24">
        <text>N-(5Z,8Z,11Z,14Z-eicosatetraenoyl)-L-serine + H2O = (5Z,8Z,11Z,14Z)-eicosatetraenoate + L-serine</text>
        <dbReference type="Rhea" id="RHEA:64116"/>
        <dbReference type="ChEBI" id="CHEBI:15377"/>
        <dbReference type="ChEBI" id="CHEBI:32395"/>
        <dbReference type="ChEBI" id="CHEBI:33384"/>
        <dbReference type="ChEBI" id="CHEBI:149697"/>
    </reaction>
    <physiologicalReaction direction="left-to-right" evidence="24">
        <dbReference type="Rhea" id="RHEA:64117"/>
    </physiologicalReaction>
    <physiologicalReaction direction="right-to-left" evidence="24">
        <dbReference type="Rhea" id="RHEA:64118"/>
    </physiologicalReaction>
</comment>
<dbReference type="AlphaFoldDB" id="A0A1B6DL87"/>
<evidence type="ECO:0000256" key="8">
    <source>
        <dbReference type="ARBA" id="ARBA00047450"/>
    </source>
</evidence>
<comment type="catalytic activity">
    <reaction evidence="19">
        <text>N-(9Z-octadecenoyl)-L-glutamine + H2O = L-glutamine + (9Z)-octadecenoate</text>
        <dbReference type="Rhea" id="RHEA:51356"/>
        <dbReference type="ChEBI" id="CHEBI:15377"/>
        <dbReference type="ChEBI" id="CHEBI:30823"/>
        <dbReference type="ChEBI" id="CHEBI:58359"/>
        <dbReference type="ChEBI" id="CHEBI:134033"/>
    </reaction>
    <physiologicalReaction direction="left-to-right" evidence="19">
        <dbReference type="Rhea" id="RHEA:51357"/>
    </physiologicalReaction>
</comment>
<evidence type="ECO:0000256" key="24">
    <source>
        <dbReference type="ARBA" id="ARBA00049100"/>
    </source>
</evidence>
<evidence type="ECO:0000256" key="9">
    <source>
        <dbReference type="ARBA" id="ARBA00047567"/>
    </source>
</evidence>
<evidence type="ECO:0000256" key="4">
    <source>
        <dbReference type="ARBA" id="ARBA00022723"/>
    </source>
</evidence>
<feature type="transmembrane region" description="Helical" evidence="26">
    <location>
        <begin position="21"/>
        <end position="46"/>
    </location>
</feature>
<evidence type="ECO:0000256" key="2">
    <source>
        <dbReference type="ARBA" id="ARBA00006247"/>
    </source>
</evidence>
<evidence type="ECO:0000256" key="10">
    <source>
        <dbReference type="ARBA" id="ARBA00047723"/>
    </source>
</evidence>
<proteinExistence type="inferred from homology"/>
<comment type="catalytic activity">
    <reaction evidence="10">
        <text>N-octadecanoyl-L-phenylalanine + H2O = octadecanoate + L-phenylalanine</text>
        <dbReference type="Rhea" id="RHEA:64128"/>
        <dbReference type="ChEBI" id="CHEBI:15377"/>
        <dbReference type="ChEBI" id="CHEBI:25629"/>
        <dbReference type="ChEBI" id="CHEBI:58095"/>
        <dbReference type="ChEBI" id="CHEBI:149700"/>
    </reaction>
    <physiologicalReaction direction="left-to-right" evidence="10">
        <dbReference type="Rhea" id="RHEA:64129"/>
    </physiologicalReaction>
</comment>
<evidence type="ECO:0000256" key="22">
    <source>
        <dbReference type="ARBA" id="ARBA00048840"/>
    </source>
</evidence>
<comment type="catalytic activity">
    <reaction evidence="12">
        <text>(5Z,8Z,11Z,14Z)-eicosatetraenoate + L-phenylalanine = N-(5Z,8Z,11Z,14Z-eicosatetraenoyl)-L-phenylalanine + H2O</text>
        <dbReference type="Rhea" id="RHEA:51312"/>
        <dbReference type="ChEBI" id="CHEBI:15377"/>
        <dbReference type="ChEBI" id="CHEBI:32395"/>
        <dbReference type="ChEBI" id="CHEBI:58095"/>
        <dbReference type="ChEBI" id="CHEBI:134022"/>
    </reaction>
    <physiologicalReaction direction="left-to-right" evidence="12">
        <dbReference type="Rhea" id="RHEA:51313"/>
    </physiologicalReaction>
    <physiologicalReaction direction="right-to-left" evidence="12">
        <dbReference type="Rhea" id="RHEA:51314"/>
    </physiologicalReaction>
</comment>
<evidence type="ECO:0000256" key="16">
    <source>
        <dbReference type="ARBA" id="ARBA00048402"/>
    </source>
</evidence>
<comment type="catalytic activity">
    <reaction evidence="20">
        <text>N-(9Z-octadecenoyl)-L-tryptophan + H2O = L-tryptophan + (9Z)-octadecenoate</text>
        <dbReference type="Rhea" id="RHEA:64176"/>
        <dbReference type="ChEBI" id="CHEBI:15377"/>
        <dbReference type="ChEBI" id="CHEBI:30823"/>
        <dbReference type="ChEBI" id="CHEBI:57912"/>
        <dbReference type="ChEBI" id="CHEBI:149733"/>
    </reaction>
    <physiologicalReaction direction="left-to-right" evidence="20">
        <dbReference type="Rhea" id="RHEA:64177"/>
    </physiologicalReaction>
</comment>
<evidence type="ECO:0000256" key="25">
    <source>
        <dbReference type="ARBA" id="ARBA00049457"/>
    </source>
</evidence>
<dbReference type="GO" id="GO:0004046">
    <property type="term" value="F:aminoacylase activity"/>
    <property type="evidence" value="ECO:0007669"/>
    <property type="project" value="UniProtKB-EC"/>
</dbReference>
<organism evidence="27">
    <name type="scientific">Clastoptera arizonana</name>
    <name type="common">Arizona spittle bug</name>
    <dbReference type="NCBI Taxonomy" id="38151"/>
    <lineage>
        <taxon>Eukaryota</taxon>
        <taxon>Metazoa</taxon>
        <taxon>Ecdysozoa</taxon>
        <taxon>Arthropoda</taxon>
        <taxon>Hexapoda</taxon>
        <taxon>Insecta</taxon>
        <taxon>Pterygota</taxon>
        <taxon>Neoptera</taxon>
        <taxon>Paraneoptera</taxon>
        <taxon>Hemiptera</taxon>
        <taxon>Auchenorrhyncha</taxon>
        <taxon>Cercopoidea</taxon>
        <taxon>Clastopteridae</taxon>
        <taxon>Clastoptera</taxon>
    </lineage>
</organism>
<keyword evidence="4" id="KW-0479">Metal-binding</keyword>
<evidence type="ECO:0000256" key="23">
    <source>
        <dbReference type="ARBA" id="ARBA00048879"/>
    </source>
</evidence>
<keyword evidence="26" id="KW-0472">Membrane</keyword>
<evidence type="ECO:0000256" key="15">
    <source>
        <dbReference type="ARBA" id="ARBA00048380"/>
    </source>
</evidence>
<protein>
    <submittedName>
        <fullName evidence="27">Uncharacterized protein</fullName>
    </submittedName>
</protein>
<gene>
    <name evidence="27" type="ORF">g.21609</name>
</gene>
<dbReference type="GO" id="GO:0006508">
    <property type="term" value="P:proteolysis"/>
    <property type="evidence" value="ECO:0007669"/>
    <property type="project" value="UniProtKB-KW"/>
</dbReference>
<evidence type="ECO:0000256" key="18">
    <source>
        <dbReference type="ARBA" id="ARBA00048597"/>
    </source>
</evidence>
<comment type="catalytic activity">
    <reaction evidence="14">
        <text>N-(9Z-octadecenoyl)-L-methionine + H2O = (9Z)-octadecenoate + L-methionine</text>
        <dbReference type="Rhea" id="RHEA:64144"/>
        <dbReference type="ChEBI" id="CHEBI:15377"/>
        <dbReference type="ChEBI" id="CHEBI:30823"/>
        <dbReference type="ChEBI" id="CHEBI:57844"/>
        <dbReference type="ChEBI" id="CHEBI:149732"/>
    </reaction>
    <physiologicalReaction direction="left-to-right" evidence="14">
        <dbReference type="Rhea" id="RHEA:64145"/>
    </physiologicalReaction>
</comment>
<comment type="pathway">
    <text evidence="1">Lipid metabolism; fatty acid metabolism.</text>
</comment>
<comment type="catalytic activity">
    <reaction evidence="11">
        <text>N-(9Z-octadecenoyl)-L-tyrosine + H2O = L-tyrosine + (9Z)-octadecenoate</text>
        <dbReference type="Rhea" id="RHEA:64184"/>
        <dbReference type="ChEBI" id="CHEBI:15377"/>
        <dbReference type="ChEBI" id="CHEBI:30823"/>
        <dbReference type="ChEBI" id="CHEBI:58315"/>
        <dbReference type="ChEBI" id="CHEBI:149734"/>
    </reaction>
    <physiologicalReaction direction="left-to-right" evidence="11">
        <dbReference type="Rhea" id="RHEA:64185"/>
    </physiologicalReaction>
</comment>
<dbReference type="GO" id="GO:0046872">
    <property type="term" value="F:metal ion binding"/>
    <property type="evidence" value="ECO:0007669"/>
    <property type="project" value="UniProtKB-KW"/>
</dbReference>
<comment type="catalytic activity">
    <reaction evidence="8">
        <text>(9Z)-octadecenoate + glycine = N-(9Z-octadecenoyl)glycine + H2O</text>
        <dbReference type="Rhea" id="RHEA:51316"/>
        <dbReference type="ChEBI" id="CHEBI:15377"/>
        <dbReference type="ChEBI" id="CHEBI:30823"/>
        <dbReference type="ChEBI" id="CHEBI:57305"/>
        <dbReference type="ChEBI" id="CHEBI:133992"/>
    </reaction>
    <physiologicalReaction direction="right-to-left" evidence="8">
        <dbReference type="Rhea" id="RHEA:51318"/>
    </physiologicalReaction>
</comment>
<keyword evidence="5" id="KW-0378">Hydrolase</keyword>
<comment type="catalytic activity">
    <reaction evidence="15">
        <text>N-(9Z-octadecenoyl)-L-asparagine + H2O = L-asparagine + (9Z)-octadecenoate</text>
        <dbReference type="Rhea" id="RHEA:64136"/>
        <dbReference type="ChEBI" id="CHEBI:15377"/>
        <dbReference type="ChEBI" id="CHEBI:30823"/>
        <dbReference type="ChEBI" id="CHEBI:58048"/>
        <dbReference type="ChEBI" id="CHEBI:149730"/>
    </reaction>
    <physiologicalReaction direction="left-to-right" evidence="15">
        <dbReference type="Rhea" id="RHEA:64137"/>
    </physiologicalReaction>
</comment>
<evidence type="ECO:0000256" key="14">
    <source>
        <dbReference type="ARBA" id="ARBA00048145"/>
    </source>
</evidence>
<dbReference type="PANTHER" id="PTHR45962:SF1">
    <property type="entry name" value="N-FATTY-ACYL-AMINO ACID SYNTHASE_HYDROLASE PM20D1"/>
    <property type="match status" value="1"/>
</dbReference>
<dbReference type="SUPFAM" id="SSF53187">
    <property type="entry name" value="Zn-dependent exopeptidases"/>
    <property type="match status" value="1"/>
</dbReference>
<evidence type="ECO:0000313" key="27">
    <source>
        <dbReference type="EMBL" id="JAS26449.1"/>
    </source>
</evidence>
<evidence type="ECO:0000256" key="26">
    <source>
        <dbReference type="SAM" id="Phobius"/>
    </source>
</evidence>
<dbReference type="EMBL" id="GEDC01010849">
    <property type="protein sequence ID" value="JAS26449.1"/>
    <property type="molecule type" value="Transcribed_RNA"/>
</dbReference>
<evidence type="ECO:0000256" key="11">
    <source>
        <dbReference type="ARBA" id="ARBA00047866"/>
    </source>
</evidence>
<comment type="catalytic activity">
    <reaction evidence="16">
        <text>N-(5Z,8Z,11Z,14Z)-eicosatetraenoyl-glycine + H2O = (5Z,8Z,11Z,14Z)-eicosatetraenoate + glycine</text>
        <dbReference type="Rhea" id="RHEA:64108"/>
        <dbReference type="ChEBI" id="CHEBI:15377"/>
        <dbReference type="ChEBI" id="CHEBI:32395"/>
        <dbReference type="ChEBI" id="CHEBI:57305"/>
        <dbReference type="ChEBI" id="CHEBI:59002"/>
    </reaction>
    <physiologicalReaction direction="left-to-right" evidence="16">
        <dbReference type="Rhea" id="RHEA:64109"/>
    </physiologicalReaction>
    <physiologicalReaction direction="right-to-left" evidence="16">
        <dbReference type="Rhea" id="RHEA:64110"/>
    </physiologicalReaction>
</comment>
<evidence type="ECO:0000256" key="7">
    <source>
        <dbReference type="ARBA" id="ARBA00046147"/>
    </source>
</evidence>
<dbReference type="GO" id="GO:0043604">
    <property type="term" value="P:amide biosynthetic process"/>
    <property type="evidence" value="ECO:0007669"/>
    <property type="project" value="TreeGrafter"/>
</dbReference>
<comment type="catalytic activity">
    <reaction evidence="22">
        <text>an N-acyl-aromatic L-alpha-amino acid + H2O = an aromatic L-alpha-amino acid + a carboxylate</text>
        <dbReference type="Rhea" id="RHEA:54184"/>
        <dbReference type="ChEBI" id="CHEBI:15377"/>
        <dbReference type="ChEBI" id="CHEBI:29067"/>
        <dbReference type="ChEBI" id="CHEBI:84824"/>
        <dbReference type="ChEBI" id="CHEBI:138093"/>
        <dbReference type="EC" id="3.5.1.114"/>
    </reaction>
    <physiologicalReaction direction="left-to-right" evidence="22">
        <dbReference type="Rhea" id="RHEA:54185"/>
    </physiologicalReaction>
    <physiologicalReaction direction="right-to-left" evidence="22">
        <dbReference type="Rhea" id="RHEA:54186"/>
    </physiologicalReaction>
</comment>
<reference evidence="27" key="1">
    <citation type="submission" date="2015-12" db="EMBL/GenBank/DDBJ databases">
        <title>De novo transcriptome assembly of four potential Pierce s Disease insect vectors from Arizona vineyards.</title>
        <authorList>
            <person name="Tassone E.E."/>
        </authorList>
    </citation>
    <scope>NUCLEOTIDE SEQUENCE</scope>
</reference>
<comment type="catalytic activity">
    <reaction evidence="23">
        <text>L-phenylalanine + (9Z)-octadecenoate = N-(9Z-octadecenoyl)-L-phenylalanine + H2O</text>
        <dbReference type="Rhea" id="RHEA:51300"/>
        <dbReference type="ChEBI" id="CHEBI:15377"/>
        <dbReference type="ChEBI" id="CHEBI:30823"/>
        <dbReference type="ChEBI" id="CHEBI:58095"/>
        <dbReference type="ChEBI" id="CHEBI:134020"/>
    </reaction>
    <physiologicalReaction direction="left-to-right" evidence="23">
        <dbReference type="Rhea" id="RHEA:51301"/>
    </physiologicalReaction>
    <physiologicalReaction direction="right-to-left" evidence="23">
        <dbReference type="Rhea" id="RHEA:51302"/>
    </physiologicalReaction>
</comment>
<keyword evidence="6" id="KW-0862">Zinc</keyword>
<comment type="catalytic activity">
    <reaction evidence="9">
        <text>N-(4Z,7Z,10Z,13Z,16Z,19Z-docosahexaenoyl)-L-phenylalanine + H2O = (4Z,7Z,10Z,13Z,16Z,19Z)-docosahexaenoate + L-phenylalanine</text>
        <dbReference type="Rhea" id="RHEA:64132"/>
        <dbReference type="ChEBI" id="CHEBI:15377"/>
        <dbReference type="ChEBI" id="CHEBI:58095"/>
        <dbReference type="ChEBI" id="CHEBI:77016"/>
        <dbReference type="ChEBI" id="CHEBI:149701"/>
    </reaction>
    <physiologicalReaction direction="left-to-right" evidence="9">
        <dbReference type="Rhea" id="RHEA:64133"/>
    </physiologicalReaction>
</comment>
<evidence type="ECO:0000256" key="13">
    <source>
        <dbReference type="ARBA" id="ARBA00047879"/>
    </source>
</evidence>
<name>A0A1B6DL87_9HEMI</name>
<dbReference type="Gene3D" id="3.40.630.10">
    <property type="entry name" value="Zn peptidases"/>
    <property type="match status" value="1"/>
</dbReference>
<dbReference type="FunFam" id="3.40.630.10:FF:000027">
    <property type="entry name" value="N-fatty-acyl-amino acid synthase/hydrolase PM20D1"/>
    <property type="match status" value="1"/>
</dbReference>
<dbReference type="Pfam" id="PF01546">
    <property type="entry name" value="Peptidase_M20"/>
    <property type="match status" value="1"/>
</dbReference>
<comment type="catalytic activity">
    <reaction evidence="18">
        <text>N-(9Z-octadecenoyl)-L-serine + H2O = L-serine + (9Z)-octadecenoate</text>
        <dbReference type="Rhea" id="RHEA:51352"/>
        <dbReference type="ChEBI" id="CHEBI:15377"/>
        <dbReference type="ChEBI" id="CHEBI:30823"/>
        <dbReference type="ChEBI" id="CHEBI:33384"/>
        <dbReference type="ChEBI" id="CHEBI:134031"/>
    </reaction>
    <physiologicalReaction direction="left-to-right" evidence="18">
        <dbReference type="Rhea" id="RHEA:51353"/>
    </physiologicalReaction>
</comment>
<dbReference type="GO" id="GO:0008233">
    <property type="term" value="F:peptidase activity"/>
    <property type="evidence" value="ECO:0007669"/>
    <property type="project" value="UniProtKB-KW"/>
</dbReference>
<evidence type="ECO:0000256" key="5">
    <source>
        <dbReference type="ARBA" id="ARBA00022801"/>
    </source>
</evidence>
<sequence length="345" mass="38358">MGLNNKFKGPWRHRCCQKLSLIIITVAVAVGIVLFSIILIRAFILLPFSENDLIKIDATTDMIDEENIMKRAERLAGALRIPTVSYETDNQEKQAILKLHNFLEKNFPLIHSSPFVSKDIVNEYSLLYTVKGTSPGKLPYLLASHLDVVPAEPKTWEVPPFSGNIINKTYIYGRGAIDDKSGVLGILEALEYIIERGEQPLRSFYIAFGHDEEVSGRRGAQELAKLLFNRGVTLLDFVLDEGFPVAENQIPGTHKKVAIVGVTEKGTLTLELSVIGNPGHASLPPTASPIGILASAVAKLEEYQQPIMFGKGPESATFEYLAPYASFGYRLIYSNLWLFFWFNGK</sequence>
<dbReference type="PANTHER" id="PTHR45962">
    <property type="entry name" value="N-FATTY-ACYL-AMINO ACID SYNTHASE/HYDROLASE PM20D1"/>
    <property type="match status" value="1"/>
</dbReference>
<evidence type="ECO:0000256" key="17">
    <source>
        <dbReference type="ARBA" id="ARBA00048579"/>
    </source>
</evidence>
<keyword evidence="26" id="KW-0812">Transmembrane</keyword>
<comment type="catalytic activity">
    <reaction evidence="25">
        <text>N-(9Z-octadecenoyl)-L-lysine + H2O = L-lysine + (9Z)-octadecenoate</text>
        <dbReference type="Rhea" id="RHEA:64192"/>
        <dbReference type="ChEBI" id="CHEBI:15377"/>
        <dbReference type="ChEBI" id="CHEBI:30823"/>
        <dbReference type="ChEBI" id="CHEBI:32551"/>
        <dbReference type="ChEBI" id="CHEBI:149731"/>
    </reaction>
    <physiologicalReaction direction="left-to-right" evidence="25">
        <dbReference type="Rhea" id="RHEA:64193"/>
    </physiologicalReaction>
</comment>
<evidence type="ECO:0000256" key="3">
    <source>
        <dbReference type="ARBA" id="ARBA00022670"/>
    </source>
</evidence>